<evidence type="ECO:0000256" key="3">
    <source>
        <dbReference type="ARBA" id="ARBA00022741"/>
    </source>
</evidence>
<dbReference type="AlphaFoldDB" id="A0A2N5EB02"/>
<evidence type="ECO:0000256" key="2">
    <source>
        <dbReference type="ARBA" id="ARBA00022448"/>
    </source>
</evidence>
<evidence type="ECO:0000256" key="1">
    <source>
        <dbReference type="ARBA" id="ARBA00005417"/>
    </source>
</evidence>
<protein>
    <submittedName>
        <fullName evidence="6">ABC transporter</fullName>
    </submittedName>
</protein>
<dbReference type="PANTHER" id="PTHR42734">
    <property type="entry name" value="METAL TRANSPORT SYSTEM ATP-BINDING PROTEIN TM_0124-RELATED"/>
    <property type="match status" value="1"/>
</dbReference>
<dbReference type="Pfam" id="PF00005">
    <property type="entry name" value="ABC_tran"/>
    <property type="match status" value="1"/>
</dbReference>
<dbReference type="InterPro" id="IPR003593">
    <property type="entry name" value="AAA+_ATPase"/>
</dbReference>
<keyword evidence="2" id="KW-0813">Transport</keyword>
<dbReference type="Proteomes" id="UP000234503">
    <property type="component" value="Unassembled WGS sequence"/>
</dbReference>
<dbReference type="InterPro" id="IPR017871">
    <property type="entry name" value="ABC_transporter-like_CS"/>
</dbReference>
<name>A0A2N5EB02_9GAMM</name>
<evidence type="ECO:0000259" key="5">
    <source>
        <dbReference type="PROSITE" id="PS50893"/>
    </source>
</evidence>
<dbReference type="Gene3D" id="3.40.50.300">
    <property type="entry name" value="P-loop containing nucleotide triphosphate hydrolases"/>
    <property type="match status" value="1"/>
</dbReference>
<dbReference type="InterPro" id="IPR027417">
    <property type="entry name" value="P-loop_NTPase"/>
</dbReference>
<comment type="caution">
    <text evidence="6">The sequence shown here is derived from an EMBL/GenBank/DDBJ whole genome shotgun (WGS) entry which is preliminary data.</text>
</comment>
<dbReference type="SMART" id="SM00382">
    <property type="entry name" value="AAA"/>
    <property type="match status" value="1"/>
</dbReference>
<keyword evidence="3" id="KW-0547">Nucleotide-binding</keyword>
<feature type="domain" description="ABC transporter" evidence="5">
    <location>
        <begin position="2"/>
        <end position="229"/>
    </location>
</feature>
<dbReference type="SUPFAM" id="SSF52540">
    <property type="entry name" value="P-loop containing nucleoside triphosphate hydrolases"/>
    <property type="match status" value="1"/>
</dbReference>
<keyword evidence="7" id="KW-1185">Reference proteome</keyword>
<keyword evidence="4" id="KW-0067">ATP-binding</keyword>
<dbReference type="PROSITE" id="PS00211">
    <property type="entry name" value="ABC_TRANSPORTER_1"/>
    <property type="match status" value="1"/>
</dbReference>
<comment type="similarity">
    <text evidence="1">Belongs to the ABC transporter superfamily.</text>
</comment>
<evidence type="ECO:0000256" key="4">
    <source>
        <dbReference type="ARBA" id="ARBA00022840"/>
    </source>
</evidence>
<dbReference type="EMBL" id="PJZH01000002">
    <property type="protein sequence ID" value="PLR39308.1"/>
    <property type="molecule type" value="Genomic_DNA"/>
</dbReference>
<dbReference type="PROSITE" id="PS50893">
    <property type="entry name" value="ABC_TRANSPORTER_2"/>
    <property type="match status" value="1"/>
</dbReference>
<dbReference type="OrthoDB" id="9806726at2"/>
<dbReference type="InterPro" id="IPR050153">
    <property type="entry name" value="Metal_Ion_Import_ABC"/>
</dbReference>
<proteinExistence type="inferred from homology"/>
<dbReference type="PANTHER" id="PTHR42734:SF5">
    <property type="entry name" value="IRON TRANSPORT SYSTEM ATP-BINDING PROTEIN HI_0361-RELATED"/>
    <property type="match status" value="1"/>
</dbReference>
<evidence type="ECO:0000313" key="6">
    <source>
        <dbReference type="EMBL" id="PLR39308.1"/>
    </source>
</evidence>
<dbReference type="CDD" id="cd03235">
    <property type="entry name" value="ABC_Metallic_Cations"/>
    <property type="match status" value="1"/>
</dbReference>
<organism evidence="6 7">
    <name type="scientific">Chimaeribacter coloradensis</name>
    <dbReference type="NCBI Taxonomy" id="2060068"/>
    <lineage>
        <taxon>Bacteria</taxon>
        <taxon>Pseudomonadati</taxon>
        <taxon>Pseudomonadota</taxon>
        <taxon>Gammaproteobacteria</taxon>
        <taxon>Enterobacterales</taxon>
        <taxon>Yersiniaceae</taxon>
        <taxon>Chimaeribacter</taxon>
    </lineage>
</organism>
<accession>A0A2N5EB02</accession>
<dbReference type="GO" id="GO:0016887">
    <property type="term" value="F:ATP hydrolysis activity"/>
    <property type="evidence" value="ECO:0007669"/>
    <property type="project" value="InterPro"/>
</dbReference>
<reference evidence="6 7" key="1">
    <citation type="submission" date="2017-12" db="EMBL/GenBank/DDBJ databases">
        <title>Characterization of six clinical isolates of Enterochimera gen. nov., a novel genus of the Yersiniaciae family and the three species Enterochimera arupensis sp. nov., Enterochimera coloradensis sp. nov, and Enterochimera californica sp. nov.</title>
        <authorList>
            <person name="Rossi A."/>
            <person name="Fisher M."/>
        </authorList>
    </citation>
    <scope>NUCLEOTIDE SEQUENCE [LARGE SCALE GENOMIC DNA]</scope>
    <source>
        <strain evidence="7">2016-Iso4</strain>
    </source>
</reference>
<gene>
    <name evidence="6" type="ORF">CYR32_03555</name>
</gene>
<dbReference type="GO" id="GO:0005524">
    <property type="term" value="F:ATP binding"/>
    <property type="evidence" value="ECO:0007669"/>
    <property type="project" value="UniProtKB-KW"/>
</dbReference>
<evidence type="ECO:0000313" key="7">
    <source>
        <dbReference type="Proteomes" id="UP000234503"/>
    </source>
</evidence>
<sequence>MITLRHLTAGYGRQPVTLPLNGVFRPGSLTAVIGANGSGKSTLLKTLAGLQPPVSGAVQLARSERRQLAFLPQQADLDRQFPLLVEDVVAMGLLRHRGVFGRFTRHHRQQVVQALGQVGMAGFAREPIGRLSGGQFQRVLFARLLVQQAPLILLDEPFTGIDAATVRLLLDLIAGWHTQQRTVIAVLHDIEMVSACFPQTLLLHPQGNAWGNTAQVLVQQHGRAAEPPVENGPVAGKRLSWGEAAL</sequence>
<dbReference type="InterPro" id="IPR003439">
    <property type="entry name" value="ABC_transporter-like_ATP-bd"/>
</dbReference>